<name>A0A5S4GRG3_9ACTN</name>
<dbReference type="InterPro" id="IPR036856">
    <property type="entry name" value="Ald_Oxase/Xan_DH_a/b_sf"/>
</dbReference>
<accession>A0A5S4GRG3</accession>
<dbReference type="EMBL" id="VCKX01000037">
    <property type="protein sequence ID" value="TMR35084.1"/>
    <property type="molecule type" value="Genomic_DNA"/>
</dbReference>
<dbReference type="InterPro" id="IPR000674">
    <property type="entry name" value="Ald_Oxase/Xan_DH_a/b"/>
</dbReference>
<dbReference type="SUPFAM" id="SSF54665">
    <property type="entry name" value="CO dehydrogenase molybdoprotein N-domain-like"/>
    <property type="match status" value="1"/>
</dbReference>
<comment type="caution">
    <text evidence="4">The sequence shown here is derived from an EMBL/GenBank/DDBJ whole genome shotgun (WGS) entry which is preliminary data.</text>
</comment>
<dbReference type="Proteomes" id="UP000306628">
    <property type="component" value="Unassembled WGS sequence"/>
</dbReference>
<reference evidence="4 5" key="1">
    <citation type="submission" date="2019-05" db="EMBL/GenBank/DDBJ databases">
        <title>Draft genome sequence of Nonomuraea zeae DSM 100528.</title>
        <authorList>
            <person name="Saricaoglu S."/>
            <person name="Isik K."/>
        </authorList>
    </citation>
    <scope>NUCLEOTIDE SEQUENCE [LARGE SCALE GENOMIC DNA]</scope>
    <source>
        <strain evidence="4 5">DSM 100528</strain>
    </source>
</reference>
<dbReference type="InterPro" id="IPR016208">
    <property type="entry name" value="Ald_Oxase/xanthine_DH-like"/>
</dbReference>
<dbReference type="Pfam" id="PF01315">
    <property type="entry name" value="Ald_Xan_dh_C"/>
    <property type="match status" value="1"/>
</dbReference>
<dbReference type="RefSeq" id="WP_138690258.1">
    <property type="nucleotide sequence ID" value="NZ_JBHSAZ010000043.1"/>
</dbReference>
<evidence type="ECO:0000256" key="1">
    <source>
        <dbReference type="ARBA" id="ARBA00022505"/>
    </source>
</evidence>
<evidence type="ECO:0000313" key="4">
    <source>
        <dbReference type="EMBL" id="TMR35084.1"/>
    </source>
</evidence>
<dbReference type="Pfam" id="PF02738">
    <property type="entry name" value="MoCoBD_1"/>
    <property type="match status" value="1"/>
</dbReference>
<sequence>MTGARVPRVGAREKVTGAARYGADHTPDGLAYAMPVVATAGKGRITRLDTEAAAAVPGVLLILSHLDDLGIGPAGYIMAEGYAFQSLQPLLDDHIAYRGQPIALVVADTLVAATQAAGLVRARYDREPFAVVPGAAGTETVLQEEAIPLPFLADIVTGDADGAFADSPVRVDEIYQSGPQHQVPMELIGGVVEWDGDSLLVHEGTQAVGALRGGLARQLGIDPERIRVVSPYVGGGFGQKNSLQPHLAPLAVAARRIGRPVKLVLPRAHTFHAASFRPVARHRVRLGADRSGRLLAAIHEVDQQASRFDLLPATYTEITSRLYDIPNFRGRQRHVKTDTQTPGYMRAPFEHSAAFAMESAVDELCYATGRDPVEFRLANDAAADPVTGKPFSSRHLAECLRRGAELFGWAERTPDPRSMTGDDGALIGWGVAAGAYPSLTVPTLARLRADSGGRIVAEVGGHEMGQGLTTALTCAIAGDLGIDPEAVTVAVGDTALAPHHLTAGAWGTNSTLRAVHAALRELRERLGTAQEGPVDLAAAVTATGREQVEAEAVTQGPGQPPEMIERMRAGLVALAGPEFPDCVSFSFIAHFAEVRIEPGTRRIRVPRVVSVADCGRVASPVTAEAQVRGAVVWGVGAALREHSEVDPRYGGFVNADLADYVIPVNADIGRIDVAFVDEPDFVLNPMGVKNLGEVALVGVAAAIANAVHHATGRRVRRLPILIEDVL</sequence>
<protein>
    <submittedName>
        <fullName evidence="4">Xanthine dehydrogenase family protein molybdopterin-binding subunit</fullName>
    </submittedName>
</protein>
<proteinExistence type="predicted"/>
<feature type="domain" description="Aldehyde oxidase/xanthine dehydrogenase a/b hammerhead" evidence="3">
    <location>
        <begin position="16"/>
        <end position="128"/>
    </location>
</feature>
<dbReference type="GO" id="GO:0005506">
    <property type="term" value="F:iron ion binding"/>
    <property type="evidence" value="ECO:0007669"/>
    <property type="project" value="InterPro"/>
</dbReference>
<gene>
    <name evidence="4" type="ORF">ETD85_14725</name>
</gene>
<dbReference type="AlphaFoldDB" id="A0A5S4GRG3"/>
<dbReference type="PANTHER" id="PTHR11908:SF132">
    <property type="entry name" value="ALDEHYDE OXIDASE 1-RELATED"/>
    <property type="match status" value="1"/>
</dbReference>
<dbReference type="InterPro" id="IPR008274">
    <property type="entry name" value="AldOxase/xan_DH_MoCoBD1"/>
</dbReference>
<dbReference type="OrthoDB" id="8428274at2"/>
<evidence type="ECO:0000256" key="2">
    <source>
        <dbReference type="ARBA" id="ARBA00023002"/>
    </source>
</evidence>
<dbReference type="GO" id="GO:0016491">
    <property type="term" value="F:oxidoreductase activity"/>
    <property type="evidence" value="ECO:0007669"/>
    <property type="project" value="UniProtKB-KW"/>
</dbReference>
<keyword evidence="2" id="KW-0560">Oxidoreductase</keyword>
<dbReference type="Gene3D" id="3.90.1170.50">
    <property type="entry name" value="Aldehyde oxidase/xanthine dehydrogenase, a/b hammerhead"/>
    <property type="match status" value="1"/>
</dbReference>
<keyword evidence="1" id="KW-0500">Molybdenum</keyword>
<dbReference type="SUPFAM" id="SSF56003">
    <property type="entry name" value="Molybdenum cofactor-binding domain"/>
    <property type="match status" value="1"/>
</dbReference>
<dbReference type="SMART" id="SM01008">
    <property type="entry name" value="Ald_Xan_dh_C"/>
    <property type="match status" value="1"/>
</dbReference>
<keyword evidence="5" id="KW-1185">Reference proteome</keyword>
<organism evidence="4 5">
    <name type="scientific">Nonomuraea zeae</name>
    <dbReference type="NCBI Taxonomy" id="1642303"/>
    <lineage>
        <taxon>Bacteria</taxon>
        <taxon>Bacillati</taxon>
        <taxon>Actinomycetota</taxon>
        <taxon>Actinomycetes</taxon>
        <taxon>Streptosporangiales</taxon>
        <taxon>Streptosporangiaceae</taxon>
        <taxon>Nonomuraea</taxon>
    </lineage>
</organism>
<dbReference type="InterPro" id="IPR037165">
    <property type="entry name" value="AldOxase/xan_DH_Mopterin-bd_sf"/>
</dbReference>
<dbReference type="PANTHER" id="PTHR11908">
    <property type="entry name" value="XANTHINE DEHYDROGENASE"/>
    <property type="match status" value="1"/>
</dbReference>
<dbReference type="Gene3D" id="3.30.365.10">
    <property type="entry name" value="Aldehyde oxidase/xanthine dehydrogenase, molybdopterin binding domain"/>
    <property type="match status" value="4"/>
</dbReference>
<evidence type="ECO:0000259" key="3">
    <source>
        <dbReference type="SMART" id="SM01008"/>
    </source>
</evidence>
<dbReference type="InterPro" id="IPR046867">
    <property type="entry name" value="AldOxase/xan_DH_MoCoBD2"/>
</dbReference>
<evidence type="ECO:0000313" key="5">
    <source>
        <dbReference type="Proteomes" id="UP000306628"/>
    </source>
</evidence>
<dbReference type="Pfam" id="PF20256">
    <property type="entry name" value="MoCoBD_2"/>
    <property type="match status" value="1"/>
</dbReference>